<comment type="subcellular location">
    <subcellularLocation>
        <location evidence="1">Secreted</location>
    </subcellularLocation>
</comment>
<evidence type="ECO:0000256" key="3">
    <source>
        <dbReference type="ARBA" id="ARBA00022525"/>
    </source>
</evidence>
<keyword evidence="3" id="KW-0964">Secreted</keyword>
<feature type="chain" id="PRO_5036085819" description="Elicitin-like protein" evidence="7">
    <location>
        <begin position="19"/>
        <end position="293"/>
    </location>
</feature>
<gene>
    <name evidence="9" type="ORF">DD237_002237</name>
    <name evidence="8" type="ORF">DD238_001058</name>
</gene>
<evidence type="ECO:0000313" key="10">
    <source>
        <dbReference type="Proteomes" id="UP000282087"/>
    </source>
</evidence>
<keyword evidence="5" id="KW-1015">Disulfide bond</keyword>
<feature type="region of interest" description="Disordered" evidence="6">
    <location>
        <begin position="104"/>
        <end position="270"/>
    </location>
</feature>
<organism evidence="8 10">
    <name type="scientific">Peronospora effusa</name>
    <dbReference type="NCBI Taxonomy" id="542832"/>
    <lineage>
        <taxon>Eukaryota</taxon>
        <taxon>Sar</taxon>
        <taxon>Stramenopiles</taxon>
        <taxon>Oomycota</taxon>
        <taxon>Peronosporomycetes</taxon>
        <taxon>Peronosporales</taxon>
        <taxon>Peronosporaceae</taxon>
        <taxon>Peronospora</taxon>
    </lineage>
</organism>
<dbReference type="EMBL" id="QKXF01000087">
    <property type="protein sequence ID" value="RQM17868.1"/>
    <property type="molecule type" value="Genomic_DNA"/>
</dbReference>
<dbReference type="Pfam" id="PF00964">
    <property type="entry name" value="Elicitin"/>
    <property type="match status" value="1"/>
</dbReference>
<feature type="signal peptide" evidence="7">
    <location>
        <begin position="1"/>
        <end position="18"/>
    </location>
</feature>
<keyword evidence="4" id="KW-0928">Hypersensitive response elicitation</keyword>
<dbReference type="STRING" id="542832.A0A3M6VV39"/>
<evidence type="ECO:0000256" key="5">
    <source>
        <dbReference type="ARBA" id="ARBA00023157"/>
    </source>
</evidence>
<evidence type="ECO:0000313" key="11">
    <source>
        <dbReference type="Proteomes" id="UP000286097"/>
    </source>
</evidence>
<evidence type="ECO:0000256" key="1">
    <source>
        <dbReference type="ARBA" id="ARBA00004613"/>
    </source>
</evidence>
<evidence type="ECO:0000313" key="8">
    <source>
        <dbReference type="EMBL" id="RMX70232.1"/>
    </source>
</evidence>
<dbReference type="VEuPathDB" id="FungiDB:DD237_002237"/>
<reference evidence="10 11" key="1">
    <citation type="submission" date="2018-06" db="EMBL/GenBank/DDBJ databases">
        <title>Comparative genomics of downy mildews reveals potential adaptations to biotrophy.</title>
        <authorList>
            <person name="Fletcher K."/>
            <person name="Klosterman S.J."/>
            <person name="Derevnina L."/>
            <person name="Martin F."/>
            <person name="Koike S."/>
            <person name="Reyes Chin-Wo S."/>
            <person name="Mou B."/>
            <person name="Michelmore R."/>
        </authorList>
    </citation>
    <scope>NUCLEOTIDE SEQUENCE [LARGE SCALE GENOMIC DNA]</scope>
    <source>
        <strain evidence="9 11">R13</strain>
        <strain evidence="8 10">R14</strain>
    </source>
</reference>
<dbReference type="InterPro" id="IPR002200">
    <property type="entry name" value="Elicitin"/>
</dbReference>
<dbReference type="Proteomes" id="UP000282087">
    <property type="component" value="Unassembled WGS sequence"/>
</dbReference>
<dbReference type="Proteomes" id="UP000286097">
    <property type="component" value="Unassembled WGS sequence"/>
</dbReference>
<evidence type="ECO:0000256" key="4">
    <source>
        <dbReference type="ARBA" id="ARBA00022978"/>
    </source>
</evidence>
<evidence type="ECO:0000256" key="6">
    <source>
        <dbReference type="SAM" id="MobiDB-lite"/>
    </source>
</evidence>
<proteinExistence type="inferred from homology"/>
<evidence type="ECO:0000256" key="7">
    <source>
        <dbReference type="SAM" id="SignalP"/>
    </source>
</evidence>
<sequence length="293" mass="30467">MKLAAIISAAALAAVTKADMCDVKPLQEVLVSPDTKTCGEKSGYVVTSLKTPTEAQLNVMCPIAACQSVLSQIKKLAPKECELGAFLLYDDLINPMTDYCKRAGSLNDGPMGPPDTTVKSDNPSPNPTTSKVTEPDSKAPTTSDDHTYAFTPDAKDDTAVKRNPDSSQNGKEDASVKQTSGSPENGKDDATVKQGPTSSENGKDDATVKQGPTSSENGKDDATVKQTTSLPDNKDDTTTSTPDASDDNTVKPVTTPTVNSDDGPAETTSGATSVSMVAVWAGVFVITVTTAIL</sequence>
<protein>
    <recommendedName>
        <fullName evidence="12">Elicitin-like protein</fullName>
    </recommendedName>
</protein>
<dbReference type="GO" id="GO:0005576">
    <property type="term" value="C:extracellular region"/>
    <property type="evidence" value="ECO:0007669"/>
    <property type="project" value="UniProtKB-SubCell"/>
</dbReference>
<dbReference type="SMART" id="SM01187">
    <property type="entry name" value="Elicitin"/>
    <property type="match status" value="1"/>
</dbReference>
<dbReference type="InterPro" id="IPR036470">
    <property type="entry name" value="Elicitin_sf"/>
</dbReference>
<keyword evidence="7" id="KW-0732">Signal</keyword>
<dbReference type="SUPFAM" id="SSF48647">
    <property type="entry name" value="Fungal elicitin"/>
    <property type="match status" value="1"/>
</dbReference>
<evidence type="ECO:0000313" key="9">
    <source>
        <dbReference type="EMBL" id="RQM17868.1"/>
    </source>
</evidence>
<dbReference type="GO" id="GO:0052040">
    <property type="term" value="P:symbiont-mediated perturbation of host programmed cell death"/>
    <property type="evidence" value="ECO:0007669"/>
    <property type="project" value="UniProtKB-KW"/>
</dbReference>
<dbReference type="AlphaFoldDB" id="A0A3M6VV39"/>
<keyword evidence="10" id="KW-1185">Reference proteome</keyword>
<evidence type="ECO:0008006" key="12">
    <source>
        <dbReference type="Google" id="ProtNLM"/>
    </source>
</evidence>
<name>A0A3M6VV39_9STRA</name>
<feature type="compositionally biased region" description="Basic and acidic residues" evidence="6">
    <location>
        <begin position="133"/>
        <end position="175"/>
    </location>
</feature>
<comment type="caution">
    <text evidence="8">The sequence shown here is derived from an EMBL/GenBank/DDBJ whole genome shotgun (WGS) entry which is preliminary data.</text>
</comment>
<dbReference type="EMBL" id="QLLG01000004">
    <property type="protein sequence ID" value="RMX70232.1"/>
    <property type="molecule type" value="Genomic_DNA"/>
</dbReference>
<accession>A0A3M6VV39</accession>
<evidence type="ECO:0000256" key="2">
    <source>
        <dbReference type="ARBA" id="ARBA00009544"/>
    </source>
</evidence>
<comment type="similarity">
    <text evidence="2">Belongs to the elicitin family.</text>
</comment>
<feature type="compositionally biased region" description="Polar residues" evidence="6">
    <location>
        <begin position="117"/>
        <end position="132"/>
    </location>
</feature>
<dbReference type="Gene3D" id="1.10.239.10">
    <property type="entry name" value="Elicitin domain"/>
    <property type="match status" value="1"/>
</dbReference>